<dbReference type="PROSITE" id="PS50240">
    <property type="entry name" value="TRYPSIN_DOM"/>
    <property type="match status" value="1"/>
</dbReference>
<keyword evidence="9" id="KW-1185">Reference proteome</keyword>
<evidence type="ECO:0000256" key="1">
    <source>
        <dbReference type="ARBA" id="ARBA00004613"/>
    </source>
</evidence>
<dbReference type="Pfam" id="PF18322">
    <property type="entry name" value="CLIP_1"/>
    <property type="match status" value="1"/>
</dbReference>
<dbReference type="PRINTS" id="PR00722">
    <property type="entry name" value="CHYMOTRYPSIN"/>
</dbReference>
<evidence type="ECO:0000313" key="8">
    <source>
        <dbReference type="EMBL" id="KRF77840.1"/>
    </source>
</evidence>
<comment type="similarity">
    <text evidence="4">Belongs to the peptidase S1 family. CLIP subfamily.</text>
</comment>
<dbReference type="InterPro" id="IPR043504">
    <property type="entry name" value="Peptidase_S1_PA_chymotrypsin"/>
</dbReference>
<dbReference type="Proteomes" id="UP000008792">
    <property type="component" value="Unassembled WGS sequence"/>
</dbReference>
<reference evidence="8 9" key="1">
    <citation type="journal article" date="2007" name="Nature">
        <title>Evolution of genes and genomes on the Drosophila phylogeny.</title>
        <authorList>
            <consortium name="Drosophila 12 Genomes Consortium"/>
            <person name="Clark A.G."/>
            <person name="Eisen M.B."/>
            <person name="Smith D.R."/>
            <person name="Bergman C.M."/>
            <person name="Oliver B."/>
            <person name="Markow T.A."/>
            <person name="Kaufman T.C."/>
            <person name="Kellis M."/>
            <person name="Gelbart W."/>
            <person name="Iyer V.N."/>
            <person name="Pollard D.A."/>
            <person name="Sackton T.B."/>
            <person name="Larracuente A.M."/>
            <person name="Singh N.D."/>
            <person name="Abad J.P."/>
            <person name="Abt D.N."/>
            <person name="Adryan B."/>
            <person name="Aguade M."/>
            <person name="Akashi H."/>
            <person name="Anderson W.W."/>
            <person name="Aquadro C.F."/>
            <person name="Ardell D.H."/>
            <person name="Arguello R."/>
            <person name="Artieri C.G."/>
            <person name="Barbash D.A."/>
            <person name="Barker D."/>
            <person name="Barsanti P."/>
            <person name="Batterham P."/>
            <person name="Batzoglou S."/>
            <person name="Begun D."/>
            <person name="Bhutkar A."/>
            <person name="Blanco E."/>
            <person name="Bosak S.A."/>
            <person name="Bradley R.K."/>
            <person name="Brand A.D."/>
            <person name="Brent M.R."/>
            <person name="Brooks A.N."/>
            <person name="Brown R.H."/>
            <person name="Butlin R.K."/>
            <person name="Caggese C."/>
            <person name="Calvi B.R."/>
            <person name="Bernardo de Carvalho A."/>
            <person name="Caspi A."/>
            <person name="Castrezana S."/>
            <person name="Celniker S.E."/>
            <person name="Chang J.L."/>
            <person name="Chapple C."/>
            <person name="Chatterji S."/>
            <person name="Chinwalla A."/>
            <person name="Civetta A."/>
            <person name="Clifton S.W."/>
            <person name="Comeron J.M."/>
            <person name="Costello J.C."/>
            <person name="Coyne J.A."/>
            <person name="Daub J."/>
            <person name="David R.G."/>
            <person name="Delcher A.L."/>
            <person name="Delehaunty K."/>
            <person name="Do C.B."/>
            <person name="Ebling H."/>
            <person name="Edwards K."/>
            <person name="Eickbush T."/>
            <person name="Evans J.D."/>
            <person name="Filipski A."/>
            <person name="Findeiss S."/>
            <person name="Freyhult E."/>
            <person name="Fulton L."/>
            <person name="Fulton R."/>
            <person name="Garcia A.C."/>
            <person name="Gardiner A."/>
            <person name="Garfield D.A."/>
            <person name="Garvin B.E."/>
            <person name="Gibson G."/>
            <person name="Gilbert D."/>
            <person name="Gnerre S."/>
            <person name="Godfrey J."/>
            <person name="Good R."/>
            <person name="Gotea V."/>
            <person name="Gravely B."/>
            <person name="Greenberg A.J."/>
            <person name="Griffiths-Jones S."/>
            <person name="Gross S."/>
            <person name="Guigo R."/>
            <person name="Gustafson E.A."/>
            <person name="Haerty W."/>
            <person name="Hahn M.W."/>
            <person name="Halligan D.L."/>
            <person name="Halpern A.L."/>
            <person name="Halter G.M."/>
            <person name="Han M.V."/>
            <person name="Heger A."/>
            <person name="Hillier L."/>
            <person name="Hinrichs A.S."/>
            <person name="Holmes I."/>
            <person name="Hoskins R.A."/>
            <person name="Hubisz M.J."/>
            <person name="Hultmark D."/>
            <person name="Huntley M.A."/>
            <person name="Jaffe D.B."/>
            <person name="Jagadeeshan S."/>
            <person name="Jeck W.R."/>
            <person name="Johnson J."/>
            <person name="Jones C.D."/>
            <person name="Jordan W.C."/>
            <person name="Karpen G.H."/>
            <person name="Kataoka E."/>
            <person name="Keightley P.D."/>
            <person name="Kheradpour P."/>
            <person name="Kirkness E.F."/>
            <person name="Koerich L.B."/>
            <person name="Kristiansen K."/>
            <person name="Kudrna D."/>
            <person name="Kulathinal R.J."/>
            <person name="Kumar S."/>
            <person name="Kwok R."/>
            <person name="Lander E."/>
            <person name="Langley C.H."/>
            <person name="Lapoint R."/>
            <person name="Lazzaro B.P."/>
            <person name="Lee S.J."/>
            <person name="Levesque L."/>
            <person name="Li R."/>
            <person name="Lin C.F."/>
            <person name="Lin M.F."/>
            <person name="Lindblad-Toh K."/>
            <person name="Llopart A."/>
            <person name="Long M."/>
            <person name="Low L."/>
            <person name="Lozovsky E."/>
            <person name="Lu J."/>
            <person name="Luo M."/>
            <person name="Machado C.A."/>
            <person name="Makalowski W."/>
            <person name="Marzo M."/>
            <person name="Matsuda M."/>
            <person name="Matzkin L."/>
            <person name="McAllister B."/>
            <person name="McBride C.S."/>
            <person name="McKernan B."/>
            <person name="McKernan K."/>
            <person name="Mendez-Lago M."/>
            <person name="Minx P."/>
            <person name="Mollenhauer M.U."/>
            <person name="Montooth K."/>
            <person name="Mount S.M."/>
            <person name="Mu X."/>
            <person name="Myers E."/>
            <person name="Negre B."/>
            <person name="Newfeld S."/>
            <person name="Nielsen R."/>
            <person name="Noor M.A."/>
            <person name="O'Grady P."/>
            <person name="Pachter L."/>
            <person name="Papaceit M."/>
            <person name="Parisi M.J."/>
            <person name="Parisi M."/>
            <person name="Parts L."/>
            <person name="Pedersen J.S."/>
            <person name="Pesole G."/>
            <person name="Phillippy A.M."/>
            <person name="Ponting C.P."/>
            <person name="Pop M."/>
            <person name="Porcelli D."/>
            <person name="Powell J.R."/>
            <person name="Prohaska S."/>
            <person name="Pruitt K."/>
            <person name="Puig M."/>
            <person name="Quesneville H."/>
            <person name="Ram K.R."/>
            <person name="Rand D."/>
            <person name="Rasmussen M.D."/>
            <person name="Reed L.K."/>
            <person name="Reenan R."/>
            <person name="Reily A."/>
            <person name="Remington K.A."/>
            <person name="Rieger T.T."/>
            <person name="Ritchie M.G."/>
            <person name="Robin C."/>
            <person name="Rogers Y.H."/>
            <person name="Rohde C."/>
            <person name="Rozas J."/>
            <person name="Rubenfield M.J."/>
            <person name="Ruiz A."/>
            <person name="Russo S."/>
            <person name="Salzberg S.L."/>
            <person name="Sanchez-Gracia A."/>
            <person name="Saranga D.J."/>
            <person name="Sato H."/>
            <person name="Schaeffer S.W."/>
            <person name="Schatz M.C."/>
            <person name="Schlenke T."/>
            <person name="Schwartz R."/>
            <person name="Segarra C."/>
            <person name="Singh R.S."/>
            <person name="Sirot L."/>
            <person name="Sirota M."/>
            <person name="Sisneros N.B."/>
            <person name="Smith C.D."/>
            <person name="Smith T.F."/>
            <person name="Spieth J."/>
            <person name="Stage D.E."/>
            <person name="Stark A."/>
            <person name="Stephan W."/>
            <person name="Strausberg R.L."/>
            <person name="Strempel S."/>
            <person name="Sturgill D."/>
            <person name="Sutton G."/>
            <person name="Sutton G.G."/>
            <person name="Tao W."/>
            <person name="Teichmann S."/>
            <person name="Tobari Y.N."/>
            <person name="Tomimura Y."/>
            <person name="Tsolas J.M."/>
            <person name="Valente V.L."/>
            <person name="Venter E."/>
            <person name="Venter J.C."/>
            <person name="Vicario S."/>
            <person name="Vieira F.G."/>
            <person name="Vilella A.J."/>
            <person name="Villasante A."/>
            <person name="Walenz B."/>
            <person name="Wang J."/>
            <person name="Wasserman M."/>
            <person name="Watts T."/>
            <person name="Wilson D."/>
            <person name="Wilson R.K."/>
            <person name="Wing R.A."/>
            <person name="Wolfner M.F."/>
            <person name="Wong A."/>
            <person name="Wong G.K."/>
            <person name="Wu C.I."/>
            <person name="Wu G."/>
            <person name="Yamamoto D."/>
            <person name="Yang H.P."/>
            <person name="Yang S.P."/>
            <person name="Yorke J.A."/>
            <person name="Yoshida K."/>
            <person name="Zdobnov E."/>
            <person name="Zhang P."/>
            <person name="Zhang Y."/>
            <person name="Zimin A.V."/>
            <person name="Baldwin J."/>
            <person name="Abdouelleil A."/>
            <person name="Abdulkadir J."/>
            <person name="Abebe A."/>
            <person name="Abera B."/>
            <person name="Abreu J."/>
            <person name="Acer S.C."/>
            <person name="Aftuck L."/>
            <person name="Alexander A."/>
            <person name="An P."/>
            <person name="Anderson E."/>
            <person name="Anderson S."/>
            <person name="Arachi H."/>
            <person name="Azer M."/>
            <person name="Bachantsang P."/>
            <person name="Barry A."/>
            <person name="Bayul T."/>
            <person name="Berlin A."/>
            <person name="Bessette D."/>
            <person name="Bloom T."/>
            <person name="Blye J."/>
            <person name="Boguslavskiy L."/>
            <person name="Bonnet C."/>
            <person name="Boukhgalter B."/>
            <person name="Bourzgui I."/>
            <person name="Brown A."/>
            <person name="Cahill P."/>
            <person name="Channer S."/>
            <person name="Cheshatsang Y."/>
            <person name="Chuda L."/>
            <person name="Citroen M."/>
            <person name="Collymore A."/>
            <person name="Cooke P."/>
            <person name="Costello M."/>
            <person name="D'Aco K."/>
            <person name="Daza R."/>
            <person name="De Haan G."/>
            <person name="DeGray S."/>
            <person name="DeMaso C."/>
            <person name="Dhargay N."/>
            <person name="Dooley K."/>
            <person name="Dooley E."/>
            <person name="Doricent M."/>
            <person name="Dorje P."/>
            <person name="Dorjee K."/>
            <person name="Dupes A."/>
            <person name="Elong R."/>
            <person name="Falk J."/>
            <person name="Farina A."/>
            <person name="Faro S."/>
            <person name="Ferguson D."/>
            <person name="Fisher S."/>
            <person name="Foley C.D."/>
            <person name="Franke A."/>
            <person name="Friedrich D."/>
            <person name="Gadbois L."/>
            <person name="Gearin G."/>
            <person name="Gearin C.R."/>
            <person name="Giannoukos G."/>
            <person name="Goode T."/>
            <person name="Graham J."/>
            <person name="Grandbois E."/>
            <person name="Grewal S."/>
            <person name="Gyaltsen K."/>
            <person name="Hafez N."/>
            <person name="Hagos B."/>
            <person name="Hall J."/>
            <person name="Henson C."/>
            <person name="Hollinger A."/>
            <person name="Honan T."/>
            <person name="Huard M.D."/>
            <person name="Hughes L."/>
            <person name="Hurhula B."/>
            <person name="Husby M.E."/>
            <person name="Kamat A."/>
            <person name="Kanga B."/>
            <person name="Kashin S."/>
            <person name="Khazanovich D."/>
            <person name="Kisner P."/>
            <person name="Lance K."/>
            <person name="Lara M."/>
            <person name="Lee W."/>
            <person name="Lennon N."/>
            <person name="Letendre F."/>
            <person name="LeVine R."/>
            <person name="Lipovsky A."/>
            <person name="Liu X."/>
            <person name="Liu J."/>
            <person name="Liu S."/>
            <person name="Lokyitsang T."/>
            <person name="Lokyitsang Y."/>
            <person name="Lubonja R."/>
            <person name="Lui A."/>
            <person name="MacDonald P."/>
            <person name="Magnisalis V."/>
            <person name="Maru K."/>
            <person name="Matthews C."/>
            <person name="McCusker W."/>
            <person name="McDonough S."/>
            <person name="Mehta T."/>
            <person name="Meldrim J."/>
            <person name="Meneus L."/>
            <person name="Mihai O."/>
            <person name="Mihalev A."/>
            <person name="Mihova T."/>
            <person name="Mittelman R."/>
            <person name="Mlenga V."/>
            <person name="Montmayeur A."/>
            <person name="Mulrain L."/>
            <person name="Navidi A."/>
            <person name="Naylor J."/>
            <person name="Negash T."/>
            <person name="Nguyen T."/>
            <person name="Nguyen N."/>
            <person name="Nicol R."/>
            <person name="Norbu C."/>
            <person name="Norbu N."/>
            <person name="Novod N."/>
            <person name="O'Neill B."/>
            <person name="Osman S."/>
            <person name="Markiewicz E."/>
            <person name="Oyono O.L."/>
            <person name="Patti C."/>
            <person name="Phunkhang P."/>
            <person name="Pierre F."/>
            <person name="Priest M."/>
            <person name="Raghuraman S."/>
            <person name="Rege F."/>
            <person name="Reyes R."/>
            <person name="Rise C."/>
            <person name="Rogov P."/>
            <person name="Ross K."/>
            <person name="Ryan E."/>
            <person name="Settipalli S."/>
            <person name="Shea T."/>
            <person name="Sherpa N."/>
            <person name="Shi L."/>
            <person name="Shih D."/>
            <person name="Sparrow T."/>
            <person name="Spaulding J."/>
            <person name="Stalker J."/>
            <person name="Stange-Thomann N."/>
            <person name="Stavropoulos S."/>
            <person name="Stone C."/>
            <person name="Strader C."/>
            <person name="Tesfaye S."/>
            <person name="Thomson T."/>
            <person name="Thoulutsang Y."/>
            <person name="Thoulutsang D."/>
            <person name="Topham K."/>
            <person name="Topping I."/>
            <person name="Tsamla T."/>
            <person name="Vassiliev H."/>
            <person name="Vo A."/>
            <person name="Wangchuk T."/>
            <person name="Wangdi T."/>
            <person name="Weiand M."/>
            <person name="Wilkinson J."/>
            <person name="Wilson A."/>
            <person name="Yadav S."/>
            <person name="Young G."/>
            <person name="Yu Q."/>
            <person name="Zembek L."/>
            <person name="Zhong D."/>
            <person name="Zimmer A."/>
            <person name="Zwirko Z."/>
            <person name="Jaffe D.B."/>
            <person name="Alvarez P."/>
            <person name="Brockman W."/>
            <person name="Butler J."/>
            <person name="Chin C."/>
            <person name="Gnerre S."/>
            <person name="Grabherr M."/>
            <person name="Kleber M."/>
            <person name="Mauceli E."/>
            <person name="MacCallum I."/>
        </authorList>
    </citation>
    <scope>NUCLEOTIDE SEQUENCE [LARGE SCALE GENOMIC DNA]</scope>
    <source>
        <strain evidence="9">Tucson 15010-1051.87</strain>
    </source>
</reference>
<dbReference type="CDD" id="cd00190">
    <property type="entry name" value="Tryp_SPc"/>
    <property type="match status" value="1"/>
</dbReference>
<dbReference type="GO" id="GO:0006508">
    <property type="term" value="P:proteolysis"/>
    <property type="evidence" value="ECO:0007669"/>
    <property type="project" value="InterPro"/>
</dbReference>
<evidence type="ECO:0000256" key="2">
    <source>
        <dbReference type="ARBA" id="ARBA00022525"/>
    </source>
</evidence>
<dbReference type="InParanoid" id="A0A0Q9WCG5"/>
<keyword evidence="2" id="KW-0964">Secreted</keyword>
<evidence type="ECO:0000256" key="5">
    <source>
        <dbReference type="ARBA" id="ARBA00068096"/>
    </source>
</evidence>
<gene>
    <name evidence="8" type="primary">Dvir\GJ18191</name>
    <name evidence="8" type="ORF">Dvir_GJ18191</name>
</gene>
<dbReference type="InterPro" id="IPR001254">
    <property type="entry name" value="Trypsin_dom"/>
</dbReference>
<organism evidence="8 9">
    <name type="scientific">Drosophila virilis</name>
    <name type="common">Fruit fly</name>
    <dbReference type="NCBI Taxonomy" id="7244"/>
    <lineage>
        <taxon>Eukaryota</taxon>
        <taxon>Metazoa</taxon>
        <taxon>Ecdysozoa</taxon>
        <taxon>Arthropoda</taxon>
        <taxon>Hexapoda</taxon>
        <taxon>Insecta</taxon>
        <taxon>Pterygota</taxon>
        <taxon>Neoptera</taxon>
        <taxon>Endopterygota</taxon>
        <taxon>Diptera</taxon>
        <taxon>Brachycera</taxon>
        <taxon>Muscomorpha</taxon>
        <taxon>Ephydroidea</taxon>
        <taxon>Drosophilidae</taxon>
        <taxon>Drosophila</taxon>
    </lineage>
</organism>
<evidence type="ECO:0000259" key="7">
    <source>
        <dbReference type="PROSITE" id="PS50240"/>
    </source>
</evidence>
<protein>
    <recommendedName>
        <fullName evidence="5">Phenoloxidase-activating factor 2</fullName>
    </recommendedName>
    <alternativeName>
        <fullName evidence="6">Prophenoloxidase-activating factor II</fullName>
    </alternativeName>
</protein>
<dbReference type="EMBL" id="CH940654">
    <property type="protein sequence ID" value="KRF77840.1"/>
    <property type="molecule type" value="Genomic_DNA"/>
</dbReference>
<dbReference type="PANTHER" id="PTHR24256">
    <property type="entry name" value="TRYPTASE-RELATED"/>
    <property type="match status" value="1"/>
</dbReference>
<keyword evidence="3" id="KW-1015">Disulfide bond</keyword>
<dbReference type="FunFam" id="2.40.10.10:FF:000038">
    <property type="entry name" value="Serine protease"/>
    <property type="match status" value="1"/>
</dbReference>
<dbReference type="AlphaFoldDB" id="A0A0Q9WCG5"/>
<name>A0A0Q9WCG5_DROVI</name>
<dbReference type="GO" id="GO:0004252">
    <property type="term" value="F:serine-type endopeptidase activity"/>
    <property type="evidence" value="ECO:0007669"/>
    <property type="project" value="InterPro"/>
</dbReference>
<evidence type="ECO:0000256" key="6">
    <source>
        <dbReference type="ARBA" id="ARBA00076468"/>
    </source>
</evidence>
<sequence length="365" mass="41493">MLEKMDLAAPAQESPCGPERRCIFRSYCVKETVSIYARAEIDFRASETCPHNLQVCCKLENIQVPVPAPNPKFECGVRNIEGKPVPIVKSREEETDFPEFPWVVAIFLNASTEQKFIGGGSILAPNVVLTAAHIVYTRRTQDLVARAGEWDIHSEIEPLRHKNCLVLETICHEQFHTGTAIYDIALLILRTPLELTHHIMPVCLPRSLEFLNFERCFVAGWGKPSFEQVASMRNVLRKVDLPIVNRTECQQRLRSTRLGRYFELHESFICAGGERGLDACTGDGGSPLFCPLLDHPNQYFQLGIVAWGLGCHTEDVPGVYANVFQLQKWLRKNLKDLDVNPNYFTPTFTTEYFDRQMHSKNLTKL</sequence>
<evidence type="ECO:0000256" key="4">
    <source>
        <dbReference type="ARBA" id="ARBA00024195"/>
    </source>
</evidence>
<dbReference type="InterPro" id="IPR001314">
    <property type="entry name" value="Peptidase_S1A"/>
</dbReference>
<feature type="domain" description="Peptidase S1" evidence="7">
    <location>
        <begin position="87"/>
        <end position="335"/>
    </location>
</feature>
<dbReference type="STRING" id="7244.A0A0Q9WCG5"/>
<dbReference type="OrthoDB" id="6261922at2759"/>
<comment type="subcellular location">
    <subcellularLocation>
        <location evidence="1">Secreted</location>
    </subcellularLocation>
</comment>
<dbReference type="SMART" id="SM00020">
    <property type="entry name" value="Tryp_SPc"/>
    <property type="match status" value="1"/>
</dbReference>
<dbReference type="SUPFAM" id="SSF50494">
    <property type="entry name" value="Trypsin-like serine proteases"/>
    <property type="match status" value="1"/>
</dbReference>
<accession>A0A0Q9WCG5</accession>
<dbReference type="Pfam" id="PF00089">
    <property type="entry name" value="Trypsin"/>
    <property type="match status" value="1"/>
</dbReference>
<dbReference type="InterPro" id="IPR051487">
    <property type="entry name" value="Ser/Thr_Proteases_Immune/Dev"/>
</dbReference>
<evidence type="ECO:0000313" key="9">
    <source>
        <dbReference type="Proteomes" id="UP000008792"/>
    </source>
</evidence>
<evidence type="ECO:0000256" key="3">
    <source>
        <dbReference type="ARBA" id="ARBA00023157"/>
    </source>
</evidence>
<keyword evidence="8" id="KW-0378">Hydrolase</keyword>
<proteinExistence type="inferred from homology"/>
<dbReference type="InterPro" id="IPR041515">
    <property type="entry name" value="PPAF-2-like_Clip"/>
</dbReference>
<dbReference type="InterPro" id="IPR009003">
    <property type="entry name" value="Peptidase_S1_PA"/>
</dbReference>
<dbReference type="GO" id="GO:0005576">
    <property type="term" value="C:extracellular region"/>
    <property type="evidence" value="ECO:0007669"/>
    <property type="project" value="UniProtKB-SubCell"/>
</dbReference>
<dbReference type="Gene3D" id="2.40.10.10">
    <property type="entry name" value="Trypsin-like serine proteases"/>
    <property type="match status" value="2"/>
</dbReference>
<dbReference type="SMR" id="A0A0Q9WCG5"/>